<sequence>MSNPDSFIDEVSEELRRDRLFRVFRKYGWIGVVLIIGIVVGTGVVQWRNAQAEARAEAFGDAVLEAYDLGNAADRRAALAAISADGDQAHLLALIEAADPAEDKAATLAALDRMISDASLAPAYRDLAVLRRVLVAGGDMPVAERRASLEPLAEPLRPYSALAREQLAYLMVEEGKAPEAIAALQALIQEQGVSRALQSRAAQMITVLGGTPEAPPVAETATPTAEIDDGFED</sequence>
<gene>
    <name evidence="3" type="ORF">Q9295_09555</name>
</gene>
<keyword evidence="2" id="KW-0812">Transmembrane</keyword>
<keyword evidence="4" id="KW-1185">Reference proteome</keyword>
<dbReference type="RefSeq" id="WP_306680328.1">
    <property type="nucleotide sequence ID" value="NZ_JAVDBT010000008.1"/>
</dbReference>
<dbReference type="Proteomes" id="UP001239680">
    <property type="component" value="Unassembled WGS sequence"/>
</dbReference>
<reference evidence="3 4" key="1">
    <citation type="submission" date="2023-08" db="EMBL/GenBank/DDBJ databases">
        <title>Characterization of two Paracoccaceae strains isolated from Phycosphere and proposal of Xinfangfangia lacusdiani sp. nov.</title>
        <authorList>
            <person name="Deng Y."/>
            <person name="Zhang Y.Q."/>
        </authorList>
    </citation>
    <scope>NUCLEOTIDE SEQUENCE [LARGE SCALE GENOMIC DNA]</scope>
    <source>
        <strain evidence="3 4">CPCC 101601</strain>
    </source>
</reference>
<proteinExistence type="predicted"/>
<evidence type="ECO:0000256" key="1">
    <source>
        <dbReference type="SAM" id="MobiDB-lite"/>
    </source>
</evidence>
<keyword evidence="2" id="KW-0472">Membrane</keyword>
<organism evidence="3 4">
    <name type="scientific">Pseudogemmobacter lacusdianii</name>
    <dbReference type="NCBI Taxonomy" id="3069608"/>
    <lineage>
        <taxon>Bacteria</taxon>
        <taxon>Pseudomonadati</taxon>
        <taxon>Pseudomonadota</taxon>
        <taxon>Alphaproteobacteria</taxon>
        <taxon>Rhodobacterales</taxon>
        <taxon>Paracoccaceae</taxon>
        <taxon>Pseudogemmobacter</taxon>
    </lineage>
</organism>
<name>A0ABU0VXY6_9RHOB</name>
<feature type="region of interest" description="Disordered" evidence="1">
    <location>
        <begin position="212"/>
        <end position="233"/>
    </location>
</feature>
<evidence type="ECO:0000256" key="2">
    <source>
        <dbReference type="SAM" id="Phobius"/>
    </source>
</evidence>
<accession>A0ABU0VXY6</accession>
<keyword evidence="2" id="KW-1133">Transmembrane helix</keyword>
<comment type="caution">
    <text evidence="3">The sequence shown here is derived from an EMBL/GenBank/DDBJ whole genome shotgun (WGS) entry which is preliminary data.</text>
</comment>
<evidence type="ECO:0008006" key="5">
    <source>
        <dbReference type="Google" id="ProtNLM"/>
    </source>
</evidence>
<dbReference type="EMBL" id="JAVDBT010000008">
    <property type="protein sequence ID" value="MDQ2066620.1"/>
    <property type="molecule type" value="Genomic_DNA"/>
</dbReference>
<evidence type="ECO:0000313" key="4">
    <source>
        <dbReference type="Proteomes" id="UP001239680"/>
    </source>
</evidence>
<evidence type="ECO:0000313" key="3">
    <source>
        <dbReference type="EMBL" id="MDQ2066620.1"/>
    </source>
</evidence>
<feature type="transmembrane region" description="Helical" evidence="2">
    <location>
        <begin position="27"/>
        <end position="47"/>
    </location>
</feature>
<protein>
    <recommendedName>
        <fullName evidence="5">Tetratricopeptide repeat-like domain-containing protein</fullName>
    </recommendedName>
</protein>
<feature type="compositionally biased region" description="Low complexity" evidence="1">
    <location>
        <begin position="216"/>
        <end position="225"/>
    </location>
</feature>